<reference evidence="1 2" key="1">
    <citation type="submission" date="2018-08" db="EMBL/GenBank/DDBJ databases">
        <title>Food and Water Consortium WGS.</title>
        <authorList>
            <person name="Tyson S."/>
            <person name="Peterson C.-L."/>
            <person name="Olson A."/>
            <person name="Tyler S."/>
            <person name="Cabral J."/>
            <person name="Lynch T."/>
            <person name="Knox N."/>
            <person name="Van Domselaar G."/>
            <person name="Graham M."/>
        </authorList>
    </citation>
    <scope>NUCLEOTIDE SEQUENCE [LARGE SCALE GENOMIC DNA]</scope>
    <source>
        <strain evidence="1 2">FWSEC0002</strain>
    </source>
</reference>
<dbReference type="AlphaFoldDB" id="A0A4P8C5V7"/>
<protein>
    <submittedName>
        <fullName evidence="1">Uncharacterized protein</fullName>
    </submittedName>
</protein>
<sequence>MSADIILTRTPHITEFSSDSITAQIKKNGINIQTGRMVSQKHLIITHDQEGKHLTTWYQSLRVHSYKKHTEEVR</sequence>
<evidence type="ECO:0000313" key="1">
    <source>
        <dbReference type="EMBL" id="QCH96128.1"/>
    </source>
</evidence>
<accession>A0A4P8C5V7</accession>
<organism evidence="1 2">
    <name type="scientific">Escherichia coli O145:NM</name>
    <dbReference type="NCBI Taxonomy" id="991919"/>
    <lineage>
        <taxon>Bacteria</taxon>
        <taxon>Pseudomonadati</taxon>
        <taxon>Pseudomonadota</taxon>
        <taxon>Gammaproteobacteria</taxon>
        <taxon>Enterobacterales</taxon>
        <taxon>Enterobacteriaceae</taxon>
        <taxon>Escherichia</taxon>
    </lineage>
</organism>
<evidence type="ECO:0000313" key="2">
    <source>
        <dbReference type="Proteomes" id="UP000310529"/>
    </source>
</evidence>
<gene>
    <name evidence="1" type="ORF">CCU01_027245</name>
</gene>
<dbReference type="Proteomes" id="UP000310529">
    <property type="component" value="Chromosome"/>
</dbReference>
<dbReference type="EMBL" id="CP031919">
    <property type="protein sequence ID" value="QCH96128.1"/>
    <property type="molecule type" value="Genomic_DNA"/>
</dbReference>
<name>A0A4P8C5V7_ECOLX</name>
<proteinExistence type="predicted"/>